<evidence type="ECO:0000256" key="10">
    <source>
        <dbReference type="ARBA" id="ARBA00023136"/>
    </source>
</evidence>
<comment type="subcellular location">
    <subcellularLocation>
        <location evidence="1">Late endosome membrane</location>
        <topology evidence="1">Multi-pass membrane protein</topology>
    </subcellularLocation>
    <subcellularLocation>
        <location evidence="2">Lysosome membrane</location>
        <topology evidence="2">Multi-pass membrane protein</topology>
    </subcellularLocation>
</comment>
<feature type="transmembrane region" description="Helical" evidence="16">
    <location>
        <begin position="313"/>
        <end position="336"/>
    </location>
</feature>
<name>A0ABM1A4B6_APLCA</name>
<keyword evidence="12" id="KW-0325">Glycoprotein</keyword>
<keyword evidence="6" id="KW-0967">Endosome</keyword>
<feature type="transmembrane region" description="Helical" evidence="16">
    <location>
        <begin position="391"/>
        <end position="414"/>
    </location>
</feature>
<keyword evidence="18" id="KW-1185">Reference proteome</keyword>
<sequence>MHSHRTSQYSGYDPGRASLNNGDLSDDGDGPYNEQSRLLSGSASSPHTSGLNGSQQGVPDPQENSVEVDIVNEATATQNSIVTIFSMWNTMMGTSLLSMPWAIKQAGFVNGIVLLIVMAGIMAYTSYRVLNSGRLLAGRVVTEFSDVVRVFLGRFAEVGALLCSLLTLLGGAIVYWILMSNFLYHIVVFIYSHVHQTDHHNTNSSSNYSHPQEAVPFTDVLCRNLTKSDDTLDSTFTKVWNETNTVPFFLVLILFPLLNFKSPTFFTKFNALGTLSVTYLSIFVAVKAGEWGIHLDLNSDHSAAYNYAPAFEWSFPALTGIAALAYFLQNCVMAICRNQKHPENNTRDLIIAYVLVCLTYTYMGAVFFAAYPMAKSCIEDNFLNNMASTDVMAFVARMGLFFQMMCVLPLLTYVFRAQLLHFLFRSVWPSVKHVLVLNLLIVGVCVIFAVFMPKIGHIISFVGAFCGFSYAIAFPCTVYLVACYRDGSLTVPKLVFHGALIALGLANFVAQFVIIGHTS</sequence>
<feature type="transmembrane region" description="Helical" evidence="16">
    <location>
        <begin position="151"/>
        <end position="178"/>
    </location>
</feature>
<feature type="transmembrane region" description="Helical" evidence="16">
    <location>
        <begin position="244"/>
        <end position="260"/>
    </location>
</feature>
<feature type="transmembrane region" description="Helical" evidence="16">
    <location>
        <begin position="458"/>
        <end position="482"/>
    </location>
</feature>
<feature type="compositionally biased region" description="Polar residues" evidence="15">
    <location>
        <begin position="1"/>
        <end position="10"/>
    </location>
</feature>
<evidence type="ECO:0000256" key="9">
    <source>
        <dbReference type="ARBA" id="ARBA00023053"/>
    </source>
</evidence>
<evidence type="ECO:0000313" key="18">
    <source>
        <dbReference type="Proteomes" id="UP000694888"/>
    </source>
</evidence>
<organism evidence="18 19">
    <name type="scientific">Aplysia californica</name>
    <name type="common">California sea hare</name>
    <dbReference type="NCBI Taxonomy" id="6500"/>
    <lineage>
        <taxon>Eukaryota</taxon>
        <taxon>Metazoa</taxon>
        <taxon>Spiralia</taxon>
        <taxon>Lophotrochozoa</taxon>
        <taxon>Mollusca</taxon>
        <taxon>Gastropoda</taxon>
        <taxon>Heterobranchia</taxon>
        <taxon>Euthyneura</taxon>
        <taxon>Tectipleura</taxon>
        <taxon>Aplysiida</taxon>
        <taxon>Aplysioidea</taxon>
        <taxon>Aplysiidae</taxon>
        <taxon>Aplysia</taxon>
    </lineage>
</organism>
<reference evidence="19" key="1">
    <citation type="submission" date="2025-08" db="UniProtKB">
        <authorList>
            <consortium name="RefSeq"/>
        </authorList>
    </citation>
    <scope>IDENTIFICATION</scope>
</reference>
<protein>
    <submittedName>
        <fullName evidence="19">Sodium-coupled neutral amino acid transporter 9</fullName>
    </submittedName>
</protein>
<keyword evidence="3" id="KW-0813">Transport</keyword>
<dbReference type="RefSeq" id="XP_012940577.1">
    <property type="nucleotide sequence ID" value="XM_013085123.2"/>
</dbReference>
<keyword evidence="13" id="KW-0458">Lysosome</keyword>
<evidence type="ECO:0000256" key="7">
    <source>
        <dbReference type="ARBA" id="ARBA00022970"/>
    </source>
</evidence>
<evidence type="ECO:0000256" key="5">
    <source>
        <dbReference type="ARBA" id="ARBA00022723"/>
    </source>
</evidence>
<evidence type="ECO:0000256" key="15">
    <source>
        <dbReference type="SAM" id="MobiDB-lite"/>
    </source>
</evidence>
<dbReference type="PANTHER" id="PTHR22950:SF244">
    <property type="entry name" value="NEUTRAL AMINO ACID TRANSPORTER 9"/>
    <property type="match status" value="1"/>
</dbReference>
<gene>
    <name evidence="19" type="primary">LOC101859717</name>
</gene>
<evidence type="ECO:0000256" key="1">
    <source>
        <dbReference type="ARBA" id="ARBA00004107"/>
    </source>
</evidence>
<feature type="transmembrane region" description="Helical" evidence="16">
    <location>
        <begin position="81"/>
        <end position="102"/>
    </location>
</feature>
<evidence type="ECO:0000259" key="17">
    <source>
        <dbReference type="Pfam" id="PF01490"/>
    </source>
</evidence>
<dbReference type="Pfam" id="PF01490">
    <property type="entry name" value="Aa_trans"/>
    <property type="match status" value="2"/>
</dbReference>
<evidence type="ECO:0000256" key="14">
    <source>
        <dbReference type="ARBA" id="ARBA00038442"/>
    </source>
</evidence>
<feature type="region of interest" description="Disordered" evidence="15">
    <location>
        <begin position="1"/>
        <end position="63"/>
    </location>
</feature>
<dbReference type="GeneID" id="101859717"/>
<feature type="domain" description="Amino acid transporter transmembrane" evidence="17">
    <location>
        <begin position="241"/>
        <end position="487"/>
    </location>
</feature>
<keyword evidence="9" id="KW-0915">Sodium</keyword>
<feature type="transmembrane region" description="Helical" evidence="16">
    <location>
        <begin position="272"/>
        <end position="293"/>
    </location>
</feature>
<feature type="transmembrane region" description="Helical" evidence="16">
    <location>
        <begin position="108"/>
        <end position="130"/>
    </location>
</feature>
<dbReference type="InterPro" id="IPR013057">
    <property type="entry name" value="AA_transpt_TM"/>
</dbReference>
<keyword evidence="8 16" id="KW-1133">Transmembrane helix</keyword>
<evidence type="ECO:0000256" key="16">
    <source>
        <dbReference type="SAM" id="Phobius"/>
    </source>
</evidence>
<evidence type="ECO:0000256" key="4">
    <source>
        <dbReference type="ARBA" id="ARBA00022692"/>
    </source>
</evidence>
<evidence type="ECO:0000256" key="13">
    <source>
        <dbReference type="ARBA" id="ARBA00023228"/>
    </source>
</evidence>
<comment type="similarity">
    <text evidence="14">Belongs to the amino acid/polyamine transporter 2 family. SLC38A9 subfamily.</text>
</comment>
<evidence type="ECO:0000256" key="2">
    <source>
        <dbReference type="ARBA" id="ARBA00004155"/>
    </source>
</evidence>
<dbReference type="PANTHER" id="PTHR22950">
    <property type="entry name" value="AMINO ACID TRANSPORTER"/>
    <property type="match status" value="1"/>
</dbReference>
<keyword evidence="5" id="KW-0479">Metal-binding</keyword>
<evidence type="ECO:0000256" key="11">
    <source>
        <dbReference type="ARBA" id="ARBA00023157"/>
    </source>
</evidence>
<keyword evidence="10 16" id="KW-0472">Membrane</keyword>
<keyword evidence="7" id="KW-0029">Amino-acid transport</keyword>
<feature type="transmembrane region" description="Helical" evidence="16">
    <location>
        <begin position="434"/>
        <end position="452"/>
    </location>
</feature>
<accession>A0ABM1A4B6</accession>
<feature type="transmembrane region" description="Helical" evidence="16">
    <location>
        <begin position="494"/>
        <end position="515"/>
    </location>
</feature>
<keyword evidence="11" id="KW-1015">Disulfide bond</keyword>
<evidence type="ECO:0000256" key="12">
    <source>
        <dbReference type="ARBA" id="ARBA00023180"/>
    </source>
</evidence>
<feature type="domain" description="Amino acid transporter transmembrane" evidence="17">
    <location>
        <begin position="83"/>
        <end position="199"/>
    </location>
</feature>
<evidence type="ECO:0000256" key="3">
    <source>
        <dbReference type="ARBA" id="ARBA00022448"/>
    </source>
</evidence>
<keyword evidence="4 16" id="KW-0812">Transmembrane</keyword>
<feature type="compositionally biased region" description="Polar residues" evidence="15">
    <location>
        <begin position="33"/>
        <end position="63"/>
    </location>
</feature>
<evidence type="ECO:0000256" key="8">
    <source>
        <dbReference type="ARBA" id="ARBA00022989"/>
    </source>
</evidence>
<proteinExistence type="inferred from homology"/>
<feature type="transmembrane region" description="Helical" evidence="16">
    <location>
        <begin position="348"/>
        <end position="371"/>
    </location>
</feature>
<evidence type="ECO:0000256" key="6">
    <source>
        <dbReference type="ARBA" id="ARBA00022753"/>
    </source>
</evidence>
<dbReference type="Proteomes" id="UP000694888">
    <property type="component" value="Unplaced"/>
</dbReference>
<evidence type="ECO:0000313" key="19">
    <source>
        <dbReference type="RefSeq" id="XP_012940577.1"/>
    </source>
</evidence>